<dbReference type="NCBIfam" id="TIGR03519">
    <property type="entry name" value="T9SS_PorP_fam"/>
    <property type="match status" value="1"/>
</dbReference>
<comment type="caution">
    <text evidence="2">The sequence shown here is derived from an EMBL/GenBank/DDBJ whole genome shotgun (WGS) entry which is preliminary data.</text>
</comment>
<evidence type="ECO:0000256" key="1">
    <source>
        <dbReference type="SAM" id="SignalP"/>
    </source>
</evidence>
<evidence type="ECO:0000313" key="2">
    <source>
        <dbReference type="EMBL" id="RRJ89278.1"/>
    </source>
</evidence>
<reference evidence="2 3" key="1">
    <citation type="submission" date="2018-11" db="EMBL/GenBank/DDBJ databases">
        <title>Flavobacterium sp. nov., YIM 102600 draft genome.</title>
        <authorList>
            <person name="Li G."/>
            <person name="Jiang Y."/>
        </authorList>
    </citation>
    <scope>NUCLEOTIDE SEQUENCE [LARGE SCALE GENOMIC DNA]</scope>
    <source>
        <strain evidence="2 3">YIM 102600</strain>
    </source>
</reference>
<feature type="signal peptide" evidence="1">
    <location>
        <begin position="1"/>
        <end position="22"/>
    </location>
</feature>
<keyword evidence="3" id="KW-1185">Reference proteome</keyword>
<dbReference type="InterPro" id="IPR019861">
    <property type="entry name" value="PorP/SprF_Bacteroidetes"/>
</dbReference>
<protein>
    <submittedName>
        <fullName evidence="2">Type IX secretion system membrane protein PorP/SprF</fullName>
    </submittedName>
</protein>
<dbReference type="RefSeq" id="WP_125013629.1">
    <property type="nucleotide sequence ID" value="NZ_RQVR01000018.1"/>
</dbReference>
<evidence type="ECO:0000313" key="3">
    <source>
        <dbReference type="Proteomes" id="UP000271937"/>
    </source>
</evidence>
<accession>A0A3P3W4D7</accession>
<organism evidence="2 3">
    <name type="scientific">Flavobacterium macacae</name>
    <dbReference type="NCBI Taxonomy" id="2488993"/>
    <lineage>
        <taxon>Bacteria</taxon>
        <taxon>Pseudomonadati</taxon>
        <taxon>Bacteroidota</taxon>
        <taxon>Flavobacteriia</taxon>
        <taxon>Flavobacteriales</taxon>
        <taxon>Flavobacteriaceae</taxon>
        <taxon>Flavobacterium</taxon>
    </lineage>
</organism>
<dbReference type="OrthoDB" id="1114455at2"/>
<dbReference type="Proteomes" id="UP000271937">
    <property type="component" value="Unassembled WGS sequence"/>
</dbReference>
<gene>
    <name evidence="2" type="ORF">EG849_13490</name>
</gene>
<feature type="chain" id="PRO_5018250451" evidence="1">
    <location>
        <begin position="23"/>
        <end position="307"/>
    </location>
</feature>
<dbReference type="Pfam" id="PF11751">
    <property type="entry name" value="PorP_SprF"/>
    <property type="match status" value="1"/>
</dbReference>
<dbReference type="AlphaFoldDB" id="A0A3P3W4D7"/>
<proteinExistence type="predicted"/>
<dbReference type="EMBL" id="RQVR01000018">
    <property type="protein sequence ID" value="RRJ89278.1"/>
    <property type="molecule type" value="Genomic_DNA"/>
</dbReference>
<keyword evidence="1" id="KW-0732">Signal</keyword>
<name>A0A3P3W4D7_9FLAO</name>
<sequence length="307" mass="34347">MKINIYNNLAFLFLFITIKSNAQQDPGYTQYMYNPMTVNSAYAGSTGNLEAVLIHRSQWVGIEGAPSTQAFAIHSPLRNDRIGLGFSAVNDNLGPSNEIYLDGNFSYTLPLSYDVKLALGVKAGARVLNVDWSKGRFYDGTDVLLNTNIDNKITPSVGAGAYLYSENWYFGASVPSFIKGDYYDDIQQSVNIERLHYYIMGGYVFDFSDNFKFKPAFLARGVNGAPISVDVSANFLIQEKFTLGAGYRWDDSVSALAGLQISKDLFIGYSYDYTTTDLNKYNDGSHEIVLRFQLNKKSNQIKSPRFF</sequence>